<evidence type="ECO:0000256" key="2">
    <source>
        <dbReference type="ARBA" id="ARBA00022475"/>
    </source>
</evidence>
<keyword evidence="8" id="KW-1185">Reference proteome</keyword>
<keyword evidence="4 6" id="KW-1133">Transmembrane helix</keyword>
<dbReference type="EMBL" id="PJMY01000003">
    <property type="protein sequence ID" value="PKV91533.1"/>
    <property type="molecule type" value="Genomic_DNA"/>
</dbReference>
<dbReference type="AlphaFoldDB" id="A0A2N3WCG9"/>
<reference evidence="7 8" key="1">
    <citation type="submission" date="2017-12" db="EMBL/GenBank/DDBJ databases">
        <title>Sequencing the genomes of 1000 Actinobacteria strains.</title>
        <authorList>
            <person name="Klenk H.-P."/>
        </authorList>
    </citation>
    <scope>NUCLEOTIDE SEQUENCE [LARGE SCALE GENOMIC DNA]</scope>
    <source>
        <strain evidence="7 8">DSM 45165</strain>
    </source>
</reference>
<keyword evidence="3 6" id="KW-0812">Transmembrane</keyword>
<comment type="subcellular location">
    <subcellularLocation>
        <location evidence="1">Cell membrane</location>
        <topology evidence="1">Multi-pass membrane protein</topology>
    </subcellularLocation>
</comment>
<accession>A0A2N3WCG9</accession>
<feature type="transmembrane region" description="Helical" evidence="6">
    <location>
        <begin position="76"/>
        <end position="94"/>
    </location>
</feature>
<dbReference type="Pfam" id="PF01810">
    <property type="entry name" value="LysE"/>
    <property type="match status" value="1"/>
</dbReference>
<sequence length="198" mass="19991">MSAELVAGLVAGYGIAMPVGAIGVYLVELTARTSWRVGAAAAMGVATADGVYAVLATTGGAALAPLLAPITTPLRLTSAAALFVLGAWTAIRAVQRYRSAETPLLATEPHPLRAYATLLGLTLLNPSTIIYFTALVLGDRPANGTVFAAAAFAASASWQLLLAIGGALLGRGLTGPRGRLGTALLSSAVILVLAVRLL</sequence>
<evidence type="ECO:0000256" key="6">
    <source>
        <dbReference type="SAM" id="Phobius"/>
    </source>
</evidence>
<name>A0A2N3WCG9_9PSEU</name>
<evidence type="ECO:0000256" key="4">
    <source>
        <dbReference type="ARBA" id="ARBA00022989"/>
    </source>
</evidence>
<dbReference type="InterPro" id="IPR001123">
    <property type="entry name" value="LeuE-type"/>
</dbReference>
<dbReference type="PANTHER" id="PTHR30086:SF20">
    <property type="entry name" value="ARGININE EXPORTER PROTEIN ARGO-RELATED"/>
    <property type="match status" value="1"/>
</dbReference>
<dbReference type="Proteomes" id="UP000233750">
    <property type="component" value="Unassembled WGS sequence"/>
</dbReference>
<comment type="caution">
    <text evidence="7">The sequence shown here is derived from an EMBL/GenBank/DDBJ whole genome shotgun (WGS) entry which is preliminary data.</text>
</comment>
<keyword evidence="2" id="KW-1003">Cell membrane</keyword>
<dbReference type="GO" id="GO:0005886">
    <property type="term" value="C:plasma membrane"/>
    <property type="evidence" value="ECO:0007669"/>
    <property type="project" value="UniProtKB-SubCell"/>
</dbReference>
<evidence type="ECO:0000256" key="5">
    <source>
        <dbReference type="ARBA" id="ARBA00023136"/>
    </source>
</evidence>
<evidence type="ECO:0000256" key="1">
    <source>
        <dbReference type="ARBA" id="ARBA00004651"/>
    </source>
</evidence>
<dbReference type="OrthoDB" id="5149571at2"/>
<gene>
    <name evidence="7" type="ORF">ATK30_2309</name>
</gene>
<feature type="transmembrane region" description="Helical" evidence="6">
    <location>
        <begin position="115"/>
        <end position="134"/>
    </location>
</feature>
<evidence type="ECO:0000256" key="3">
    <source>
        <dbReference type="ARBA" id="ARBA00022692"/>
    </source>
</evidence>
<evidence type="ECO:0000313" key="8">
    <source>
        <dbReference type="Proteomes" id="UP000233750"/>
    </source>
</evidence>
<keyword evidence="5 6" id="KW-0472">Membrane</keyword>
<feature type="transmembrane region" description="Helical" evidence="6">
    <location>
        <begin position="6"/>
        <end position="27"/>
    </location>
</feature>
<dbReference type="PANTHER" id="PTHR30086">
    <property type="entry name" value="ARGININE EXPORTER PROTEIN ARGO"/>
    <property type="match status" value="1"/>
</dbReference>
<feature type="transmembrane region" description="Helical" evidence="6">
    <location>
        <begin position="39"/>
        <end position="64"/>
    </location>
</feature>
<proteinExistence type="predicted"/>
<protein>
    <submittedName>
        <fullName evidence="7">Arginine exporter protein ArgO</fullName>
    </submittedName>
</protein>
<dbReference type="GO" id="GO:0015171">
    <property type="term" value="F:amino acid transmembrane transporter activity"/>
    <property type="evidence" value="ECO:0007669"/>
    <property type="project" value="TreeGrafter"/>
</dbReference>
<feature type="transmembrane region" description="Helical" evidence="6">
    <location>
        <begin position="180"/>
        <end position="197"/>
    </location>
</feature>
<feature type="transmembrane region" description="Helical" evidence="6">
    <location>
        <begin position="146"/>
        <end position="168"/>
    </location>
</feature>
<dbReference type="RefSeq" id="WP_101435578.1">
    <property type="nucleotide sequence ID" value="NZ_PJMY01000003.1"/>
</dbReference>
<evidence type="ECO:0000313" key="7">
    <source>
        <dbReference type="EMBL" id="PKV91533.1"/>
    </source>
</evidence>
<organism evidence="7 8">
    <name type="scientific">Amycolatopsis echigonensis</name>
    <dbReference type="NCBI Taxonomy" id="2576905"/>
    <lineage>
        <taxon>Bacteria</taxon>
        <taxon>Bacillati</taxon>
        <taxon>Actinomycetota</taxon>
        <taxon>Actinomycetes</taxon>
        <taxon>Pseudonocardiales</taxon>
        <taxon>Pseudonocardiaceae</taxon>
        <taxon>Amycolatopsis</taxon>
    </lineage>
</organism>